<accession>A0ACC0KLN7</accession>
<reference evidence="1 2" key="1">
    <citation type="journal article" date="2022" name="Genome Biol. Evol.">
        <title>The Spruce Budworm Genome: Reconstructing the Evolutionary History of Antifreeze Proteins.</title>
        <authorList>
            <person name="Beliveau C."/>
            <person name="Gagne P."/>
            <person name="Picq S."/>
            <person name="Vernygora O."/>
            <person name="Keeling C.I."/>
            <person name="Pinkney K."/>
            <person name="Doucet D."/>
            <person name="Wen F."/>
            <person name="Johnston J.S."/>
            <person name="Maaroufi H."/>
            <person name="Boyle B."/>
            <person name="Laroche J."/>
            <person name="Dewar K."/>
            <person name="Juretic N."/>
            <person name="Blackburn G."/>
            <person name="Nisole A."/>
            <person name="Brunet B."/>
            <person name="Brandao M."/>
            <person name="Lumley L."/>
            <person name="Duan J."/>
            <person name="Quan G."/>
            <person name="Lucarotti C.J."/>
            <person name="Roe A.D."/>
            <person name="Sperling F.A.H."/>
            <person name="Levesque R.C."/>
            <person name="Cusson M."/>
        </authorList>
    </citation>
    <scope>NUCLEOTIDE SEQUENCE [LARGE SCALE GENOMIC DNA]</scope>
    <source>
        <strain evidence="1">Glfc:IPQL:Cfum</strain>
    </source>
</reference>
<comment type="caution">
    <text evidence="1">The sequence shown here is derived from an EMBL/GenBank/DDBJ whole genome shotgun (WGS) entry which is preliminary data.</text>
</comment>
<evidence type="ECO:0000313" key="2">
    <source>
        <dbReference type="Proteomes" id="UP001064048"/>
    </source>
</evidence>
<sequence length="247" mass="28404">MRERQNEQAAHLMENEESYWSAAGVVDFTKSKTRLKKKAIPKLGLPMPPLSEEILEGFPLKMARTAKVQLWSCPVWNIYMHSLLQVVRSVKLTIQQEHCDKQHNCIEFGLVCRLDKYFGNQGHIVQRLAGPKDAWRRKVLTVRDFWALSKPNGHINYQSLHTSVVRAITSQTIVEMINPIDKSNRSQCISGEGRENFNLYMGHSCAGIHAHRRSHLRPITLQPTKHLIQWHPPQQRAHLSTAPPTKQ</sequence>
<name>A0ACC0KLN7_CHOFU</name>
<organism evidence="1 2">
    <name type="scientific">Choristoneura fumiferana</name>
    <name type="common">Spruce budworm moth</name>
    <name type="synonym">Archips fumiferana</name>
    <dbReference type="NCBI Taxonomy" id="7141"/>
    <lineage>
        <taxon>Eukaryota</taxon>
        <taxon>Metazoa</taxon>
        <taxon>Ecdysozoa</taxon>
        <taxon>Arthropoda</taxon>
        <taxon>Hexapoda</taxon>
        <taxon>Insecta</taxon>
        <taxon>Pterygota</taxon>
        <taxon>Neoptera</taxon>
        <taxon>Endopterygota</taxon>
        <taxon>Lepidoptera</taxon>
        <taxon>Glossata</taxon>
        <taxon>Ditrysia</taxon>
        <taxon>Tortricoidea</taxon>
        <taxon>Tortricidae</taxon>
        <taxon>Tortricinae</taxon>
        <taxon>Choristoneura</taxon>
    </lineage>
</organism>
<protein>
    <submittedName>
        <fullName evidence="1">Uncharacterized protein</fullName>
    </submittedName>
</protein>
<proteinExistence type="predicted"/>
<evidence type="ECO:0000313" key="1">
    <source>
        <dbReference type="EMBL" id="KAI8437434.1"/>
    </source>
</evidence>
<keyword evidence="2" id="KW-1185">Reference proteome</keyword>
<dbReference type="EMBL" id="CM046120">
    <property type="protein sequence ID" value="KAI8437434.1"/>
    <property type="molecule type" value="Genomic_DNA"/>
</dbReference>
<dbReference type="Proteomes" id="UP001064048">
    <property type="component" value="Chromosome 20"/>
</dbReference>
<gene>
    <name evidence="1" type="ORF">MSG28_011757</name>
</gene>